<feature type="domain" description="Homeobox" evidence="13">
    <location>
        <begin position="242"/>
        <end position="302"/>
    </location>
</feature>
<comment type="subcellular location">
    <subcellularLocation>
        <location evidence="1 10 11">Nucleus</location>
    </subcellularLocation>
</comment>
<dbReference type="InterPro" id="IPR043565">
    <property type="entry name" value="PAX_fam"/>
</dbReference>
<evidence type="ECO:0000256" key="11">
    <source>
        <dbReference type="RuleBase" id="RU000682"/>
    </source>
</evidence>
<proteinExistence type="evidence at transcript level"/>
<dbReference type="InterPro" id="IPR001523">
    <property type="entry name" value="Paired_dom"/>
</dbReference>
<sequence>MILQYEMNFESHGGVNQLGGVFVNGRPLPEQVRRRIVELAHQGVRPCDISRQLRVSHGCVSKILGRYYETGSIKPGIIGGSKPKVATPGVVSKIAEYKRANPTMFAWEIRDRLLQDSVCSQENVPSVSSINRIVRNRINSTGKEEEMKLEPGSVVLSPMTAGFPGVIQNGPLPRTPTSAYSITGILGITAPQQGTPTMALTENDKRELPRDNGTVEVSMFQNSDSPMMEENNNIPNRGSVGRGNRKNRYNFTPEQTDLLEQLFEKTPYPDATTREEIAKKTNLSEARVQVWFSNRRAKMRKQDGGKDNQTQQHQQQHPGVIGNFPFQMQSPYMLHPIMGDEGHRYSPPDIKPQLTELRPVAEGTIGLQNIFIPSTQPNGYDLGASHPSFLTPSPQHTPVFTMGASPGNPTTLAVSHPIDEPAIKTETPPDTPAETTSISFTTPSVLIESQSASFTNMSTTLTLPPVSTLTKSTGESGGHYGNANQYPQYSADQWLRYPSQGLMGRSVTQTPNWPTAATPISQTQQAS</sequence>
<dbReference type="SMR" id="Q6WL90"/>
<evidence type="ECO:0000313" key="15">
    <source>
        <dbReference type="EMBL" id="AAQ17211.1"/>
    </source>
</evidence>
<evidence type="ECO:0000256" key="8">
    <source>
        <dbReference type="ARBA" id="ARBA00023163"/>
    </source>
</evidence>
<reference evidence="15" key="1">
    <citation type="journal article" date="2003" name="Dev. Cell">
        <title>Role of Pax genes in eye evolution: a cnidarian PaxB gene uniting Pax2 and Pax6 functions.</title>
        <authorList>
            <person name="Kozmik Z."/>
            <person name="Daube M."/>
            <person name="Frei E."/>
            <person name="Norman B."/>
            <person name="Kos L."/>
            <person name="Dishaw L.J."/>
            <person name="Noll M."/>
            <person name="Piatigorsky J."/>
        </authorList>
    </citation>
    <scope>NUCLEOTIDE SEQUENCE</scope>
</reference>
<dbReference type="InterPro" id="IPR017970">
    <property type="entry name" value="Homeobox_CS"/>
</dbReference>
<evidence type="ECO:0000259" key="13">
    <source>
        <dbReference type="PROSITE" id="PS50071"/>
    </source>
</evidence>
<organism evidence="15">
    <name type="scientific">Tripedalia cystophora</name>
    <name type="common">Mangrove box jellyfish</name>
    <dbReference type="NCBI Taxonomy" id="6141"/>
    <lineage>
        <taxon>Eukaryota</taxon>
        <taxon>Metazoa</taxon>
        <taxon>Cnidaria</taxon>
        <taxon>Cubozoa</taxon>
        <taxon>Carybdeida</taxon>
        <taxon>Tripedaliidae</taxon>
        <taxon>Tripedalia</taxon>
    </lineage>
</organism>
<keyword evidence="7 10" id="KW-0371">Homeobox</keyword>
<dbReference type="InterPro" id="IPR043182">
    <property type="entry name" value="PAIRED_DNA-bd_dom"/>
</dbReference>
<feature type="region of interest" description="Disordered" evidence="12">
    <location>
        <begin position="298"/>
        <end position="318"/>
    </location>
</feature>
<keyword evidence="8" id="KW-0804">Transcription</keyword>
<feature type="region of interest" description="Disordered" evidence="12">
    <location>
        <begin position="224"/>
        <end position="245"/>
    </location>
</feature>
<feature type="compositionally biased region" description="Polar residues" evidence="12">
    <location>
        <begin position="224"/>
        <end position="236"/>
    </location>
</feature>
<evidence type="ECO:0000256" key="5">
    <source>
        <dbReference type="ARBA" id="ARBA00023015"/>
    </source>
</evidence>
<dbReference type="PROSITE" id="PS50071">
    <property type="entry name" value="HOMEOBOX_2"/>
    <property type="match status" value="1"/>
</dbReference>
<feature type="region of interest" description="Disordered" evidence="12">
    <location>
        <begin position="503"/>
        <end position="527"/>
    </location>
</feature>
<dbReference type="InterPro" id="IPR009057">
    <property type="entry name" value="Homeodomain-like_sf"/>
</dbReference>
<dbReference type="InterPro" id="IPR001356">
    <property type="entry name" value="HD"/>
</dbReference>
<feature type="domain" description="Paired" evidence="14">
    <location>
        <begin position="11"/>
        <end position="137"/>
    </location>
</feature>
<comment type="similarity">
    <text evidence="2">Belongs to the paired homeobox family.</text>
</comment>
<dbReference type="EMBL" id="AY280703">
    <property type="protein sequence ID" value="AAQ17211.1"/>
    <property type="molecule type" value="mRNA"/>
</dbReference>
<evidence type="ECO:0000256" key="7">
    <source>
        <dbReference type="ARBA" id="ARBA00023155"/>
    </source>
</evidence>
<evidence type="ECO:0000256" key="9">
    <source>
        <dbReference type="ARBA" id="ARBA00023242"/>
    </source>
</evidence>
<evidence type="ECO:0000256" key="1">
    <source>
        <dbReference type="ARBA" id="ARBA00004123"/>
    </source>
</evidence>
<dbReference type="Gene3D" id="1.10.10.60">
    <property type="entry name" value="Homeodomain-like"/>
    <property type="match status" value="1"/>
</dbReference>
<evidence type="ECO:0000256" key="2">
    <source>
        <dbReference type="ARBA" id="ARBA00005733"/>
    </source>
</evidence>
<protein>
    <submittedName>
        <fullName evidence="15">Paired and homeobox transcription factor</fullName>
    </submittedName>
</protein>
<dbReference type="Pfam" id="PF00292">
    <property type="entry name" value="PAX"/>
    <property type="match status" value="1"/>
</dbReference>
<name>Q6WL90_TRICY</name>
<keyword evidence="4" id="KW-0563">Paired box</keyword>
<dbReference type="AlphaFoldDB" id="Q6WL90"/>
<accession>Q6WL90</accession>
<evidence type="ECO:0000259" key="14">
    <source>
        <dbReference type="PROSITE" id="PS51057"/>
    </source>
</evidence>
<keyword evidence="9 10" id="KW-0539">Nucleus</keyword>
<dbReference type="SMART" id="SM00389">
    <property type="entry name" value="HOX"/>
    <property type="match status" value="1"/>
</dbReference>
<keyword evidence="6 10" id="KW-0238">DNA-binding</keyword>
<dbReference type="GO" id="GO:0005634">
    <property type="term" value="C:nucleus"/>
    <property type="evidence" value="ECO:0007669"/>
    <property type="project" value="UniProtKB-SubCell"/>
</dbReference>
<dbReference type="InterPro" id="IPR036388">
    <property type="entry name" value="WH-like_DNA-bd_sf"/>
</dbReference>
<dbReference type="Pfam" id="PF00046">
    <property type="entry name" value="Homeodomain"/>
    <property type="match status" value="1"/>
</dbReference>
<keyword evidence="3" id="KW-0217">Developmental protein</keyword>
<keyword evidence="5" id="KW-0805">Transcription regulation</keyword>
<dbReference type="PRINTS" id="PR00027">
    <property type="entry name" value="PAIREDBOX"/>
</dbReference>
<dbReference type="PROSITE" id="PS51057">
    <property type="entry name" value="PAIRED_2"/>
    <property type="match status" value="1"/>
</dbReference>
<dbReference type="CDD" id="cd00086">
    <property type="entry name" value="homeodomain"/>
    <property type="match status" value="1"/>
</dbReference>
<feature type="DNA-binding region" description="Homeobox" evidence="10">
    <location>
        <begin position="244"/>
        <end position="303"/>
    </location>
</feature>
<evidence type="ECO:0000256" key="12">
    <source>
        <dbReference type="SAM" id="MobiDB-lite"/>
    </source>
</evidence>
<dbReference type="GO" id="GO:0000981">
    <property type="term" value="F:DNA-binding transcription factor activity, RNA polymerase II-specific"/>
    <property type="evidence" value="ECO:0007669"/>
    <property type="project" value="InterPro"/>
</dbReference>
<dbReference type="SUPFAM" id="SSF46689">
    <property type="entry name" value="Homeodomain-like"/>
    <property type="match status" value="2"/>
</dbReference>
<dbReference type="PANTHER" id="PTHR45636">
    <property type="entry name" value="PAIRED BOX PROTEIN PAX-6-RELATED-RELATED"/>
    <property type="match status" value="1"/>
</dbReference>
<dbReference type="CDD" id="cd00131">
    <property type="entry name" value="PAX"/>
    <property type="match status" value="1"/>
</dbReference>
<dbReference type="PROSITE" id="PS00027">
    <property type="entry name" value="HOMEOBOX_1"/>
    <property type="match status" value="1"/>
</dbReference>
<evidence type="ECO:0000256" key="6">
    <source>
        <dbReference type="ARBA" id="ARBA00023125"/>
    </source>
</evidence>
<dbReference type="FunFam" id="1.10.10.10:FF:000013">
    <property type="entry name" value="Paired box 8 isoform 1"/>
    <property type="match status" value="1"/>
</dbReference>
<dbReference type="FunFam" id="1.10.10.10:FF:000003">
    <property type="entry name" value="Paired box protein Pax-6"/>
    <property type="match status" value="1"/>
</dbReference>
<dbReference type="SMART" id="SM00351">
    <property type="entry name" value="PAX"/>
    <property type="match status" value="1"/>
</dbReference>
<feature type="compositionally biased region" description="Polar residues" evidence="12">
    <location>
        <begin position="506"/>
        <end position="527"/>
    </location>
</feature>
<evidence type="ECO:0000256" key="3">
    <source>
        <dbReference type="ARBA" id="ARBA00022473"/>
    </source>
</evidence>
<dbReference type="Gene3D" id="1.10.10.10">
    <property type="entry name" value="Winged helix-like DNA-binding domain superfamily/Winged helix DNA-binding domain"/>
    <property type="match status" value="2"/>
</dbReference>
<dbReference type="PROSITE" id="PS00034">
    <property type="entry name" value="PAIRED_1"/>
    <property type="match status" value="1"/>
</dbReference>
<dbReference type="GO" id="GO:0000978">
    <property type="term" value="F:RNA polymerase II cis-regulatory region sequence-specific DNA binding"/>
    <property type="evidence" value="ECO:0007669"/>
    <property type="project" value="TreeGrafter"/>
</dbReference>
<evidence type="ECO:0000256" key="10">
    <source>
        <dbReference type="PROSITE-ProRule" id="PRU00108"/>
    </source>
</evidence>
<evidence type="ECO:0000256" key="4">
    <source>
        <dbReference type="ARBA" id="ARBA00022724"/>
    </source>
</evidence>
<dbReference type="FunFam" id="1.10.10.60:FF:000679">
    <property type="entry name" value="Homeobox protein aristaless"/>
    <property type="match status" value="1"/>
</dbReference>